<name>A0AC34QYJ6_9BILA</name>
<evidence type="ECO:0000313" key="2">
    <source>
        <dbReference type="WBParaSite" id="JU765_v2.g2045.t1"/>
    </source>
</evidence>
<evidence type="ECO:0000313" key="1">
    <source>
        <dbReference type="Proteomes" id="UP000887576"/>
    </source>
</evidence>
<organism evidence="1 2">
    <name type="scientific">Panagrolaimus sp. JU765</name>
    <dbReference type="NCBI Taxonomy" id="591449"/>
    <lineage>
        <taxon>Eukaryota</taxon>
        <taxon>Metazoa</taxon>
        <taxon>Ecdysozoa</taxon>
        <taxon>Nematoda</taxon>
        <taxon>Chromadorea</taxon>
        <taxon>Rhabditida</taxon>
        <taxon>Tylenchina</taxon>
        <taxon>Panagrolaimomorpha</taxon>
        <taxon>Panagrolaimoidea</taxon>
        <taxon>Panagrolaimidae</taxon>
        <taxon>Panagrolaimus</taxon>
    </lineage>
</organism>
<accession>A0AC34QYJ6</accession>
<proteinExistence type="predicted"/>
<protein>
    <submittedName>
        <fullName evidence="2">Uncharacterized protein</fullName>
    </submittedName>
</protein>
<dbReference type="Proteomes" id="UP000887576">
    <property type="component" value="Unplaced"/>
</dbReference>
<dbReference type="WBParaSite" id="JU765_v2.g2045.t1">
    <property type="protein sequence ID" value="JU765_v2.g2045.t1"/>
    <property type="gene ID" value="JU765_v2.g2045"/>
</dbReference>
<reference evidence="2" key="1">
    <citation type="submission" date="2022-11" db="UniProtKB">
        <authorList>
            <consortium name="WormBaseParasite"/>
        </authorList>
    </citation>
    <scope>IDENTIFICATION</scope>
</reference>
<sequence length="73" mass="8147">MLPVDPGNCSILFDFRHSAPLCATSLQPFHPTALRGTDKTNENMANAMESTGIDRTQAMRKQMRFIDSDDGKF</sequence>